<protein>
    <submittedName>
        <fullName evidence="5">PUA-like domain</fullName>
    </submittedName>
</protein>
<keyword evidence="2" id="KW-0413">Isomerase</keyword>
<dbReference type="CDD" id="cd21148">
    <property type="entry name" value="PUA_Cbf5"/>
    <property type="match status" value="1"/>
</dbReference>
<dbReference type="GO" id="GO:0009982">
    <property type="term" value="F:pseudouridine synthase activity"/>
    <property type="evidence" value="ECO:0007669"/>
    <property type="project" value="InterPro"/>
</dbReference>
<dbReference type="NCBIfam" id="TIGR00451">
    <property type="entry name" value="unchar_dom_2"/>
    <property type="match status" value="1"/>
</dbReference>
<dbReference type="InParanoid" id="A0A0V0R7J1"/>
<comment type="similarity">
    <text evidence="1">Belongs to the pseudouridine synthase TruB family.</text>
</comment>
<evidence type="ECO:0000259" key="3">
    <source>
        <dbReference type="SMART" id="SM00359"/>
    </source>
</evidence>
<evidence type="ECO:0000313" key="5">
    <source>
        <dbReference type="EMBL" id="KRX10462.1"/>
    </source>
</evidence>
<dbReference type="NCBIfam" id="NF003280">
    <property type="entry name" value="PRK04270.1"/>
    <property type="match status" value="1"/>
</dbReference>
<sequence length="419" mass="47617">MGKKDKKKVKKSVQEEDIVDENVLEQEYIMKPSNQTSQIDSSNWPILMKNYTQMNVRTNHYTPIPSGSTPNARPLTEYLKYGCINLDKPSNPSSHEVVAWIKKILKVEKTGHSGTLDPKVTGCLIVCIERATRLVKSQQSAGKEYVGILRLHDAIKNEVALNKALQSLQGAVFQKPPLISAVKRELRVRTIYESKLIEYDEEKRLGVFWMSCEAGTYVRTLCVHLGLILGVGGHMEELRRVRSGIMDENDNMVTMHDIKDAQWRYEHFKDETYLRRIISPLEIMLKGYKRIIIKDSSINAICYGAKLMLPGVLRFDNGIDINTEVVVMSTKGEAIAIGIAKMTTAEMASCDHGIVCKTKRVIMDRETYPKAWGLGPRSLRKKQLIKEEKLDKHGKVNSSTPSDWVQYYVSEENNNIVKE</sequence>
<dbReference type="PANTHER" id="PTHR23127:SF0">
    <property type="entry name" value="H_ACA RIBONUCLEOPROTEIN COMPLEX SUBUNIT DKC1"/>
    <property type="match status" value="1"/>
</dbReference>
<dbReference type="InterPro" id="IPR036974">
    <property type="entry name" value="PUA_sf"/>
</dbReference>
<dbReference type="InterPro" id="IPR004802">
    <property type="entry name" value="tRNA_PsdUridine_synth_B_fam"/>
</dbReference>
<dbReference type="Pfam" id="PF01472">
    <property type="entry name" value="PUA"/>
    <property type="match status" value="1"/>
</dbReference>
<dbReference type="CDD" id="cd02572">
    <property type="entry name" value="PseudoU_synth_hDyskerin"/>
    <property type="match status" value="1"/>
</dbReference>
<dbReference type="InterPro" id="IPR032819">
    <property type="entry name" value="TruB_C"/>
</dbReference>
<reference evidence="5 6" key="1">
    <citation type="journal article" date="2015" name="Sci. Rep.">
        <title>Genome of the facultative scuticociliatosis pathogen Pseudocohnilembus persalinus provides insight into its virulence through horizontal gene transfer.</title>
        <authorList>
            <person name="Xiong J."/>
            <person name="Wang G."/>
            <person name="Cheng J."/>
            <person name="Tian M."/>
            <person name="Pan X."/>
            <person name="Warren A."/>
            <person name="Jiang C."/>
            <person name="Yuan D."/>
            <person name="Miao W."/>
        </authorList>
    </citation>
    <scope>NUCLEOTIDE SEQUENCE [LARGE SCALE GENOMIC DNA]</scope>
    <source>
        <strain evidence="5">36N120E</strain>
    </source>
</reference>
<evidence type="ECO:0000313" key="6">
    <source>
        <dbReference type="Proteomes" id="UP000054937"/>
    </source>
</evidence>
<dbReference type="OMA" id="KYGRTNE"/>
<dbReference type="SUPFAM" id="SSF88697">
    <property type="entry name" value="PUA domain-like"/>
    <property type="match status" value="1"/>
</dbReference>
<dbReference type="GO" id="GO:0031429">
    <property type="term" value="C:box H/ACA snoRNP complex"/>
    <property type="evidence" value="ECO:0007669"/>
    <property type="project" value="TreeGrafter"/>
</dbReference>
<dbReference type="Gene3D" id="3.30.2350.10">
    <property type="entry name" value="Pseudouridine synthase"/>
    <property type="match status" value="1"/>
</dbReference>
<dbReference type="InterPro" id="IPR002501">
    <property type="entry name" value="PsdUridine_synth_N"/>
</dbReference>
<dbReference type="FunCoup" id="A0A0V0R7J1">
    <property type="interactions" value="499"/>
</dbReference>
<dbReference type="GO" id="GO:0031120">
    <property type="term" value="P:snRNA pseudouridine synthesis"/>
    <property type="evidence" value="ECO:0007669"/>
    <property type="project" value="TreeGrafter"/>
</dbReference>
<feature type="domain" description="PUA" evidence="3">
    <location>
        <begin position="289"/>
        <end position="363"/>
    </location>
</feature>
<dbReference type="GO" id="GO:0003723">
    <property type="term" value="F:RNA binding"/>
    <property type="evidence" value="ECO:0007669"/>
    <property type="project" value="InterPro"/>
</dbReference>
<dbReference type="InterPro" id="IPR002478">
    <property type="entry name" value="PUA"/>
</dbReference>
<dbReference type="Proteomes" id="UP000054937">
    <property type="component" value="Unassembled WGS sequence"/>
</dbReference>
<dbReference type="EMBL" id="LDAU01000027">
    <property type="protein sequence ID" value="KRX10462.1"/>
    <property type="molecule type" value="Genomic_DNA"/>
</dbReference>
<dbReference type="OrthoDB" id="10250002at2759"/>
<feature type="domain" description="Dyskerin-like" evidence="4">
    <location>
        <begin position="40"/>
        <end position="98"/>
    </location>
</feature>
<dbReference type="PROSITE" id="PS50890">
    <property type="entry name" value="PUA"/>
    <property type="match status" value="1"/>
</dbReference>
<dbReference type="Pfam" id="PF01509">
    <property type="entry name" value="TruB_N"/>
    <property type="match status" value="1"/>
</dbReference>
<dbReference type="AlphaFoldDB" id="A0A0V0R7J1"/>
<accession>A0A0V0R7J1</accession>
<dbReference type="InterPro" id="IPR020103">
    <property type="entry name" value="PsdUridine_synth_cat_dom_sf"/>
</dbReference>
<proteinExistence type="inferred from homology"/>
<evidence type="ECO:0000256" key="1">
    <source>
        <dbReference type="ARBA" id="ARBA00008999"/>
    </source>
</evidence>
<dbReference type="Pfam" id="PF16198">
    <property type="entry name" value="TruB_C_2"/>
    <property type="match status" value="1"/>
</dbReference>
<keyword evidence="6" id="KW-1185">Reference proteome</keyword>
<dbReference type="PANTHER" id="PTHR23127">
    <property type="entry name" value="CENTROMERE/MICROTUBULE BINDING PROTEIN CBF5"/>
    <property type="match status" value="1"/>
</dbReference>
<dbReference type="NCBIfam" id="TIGR00425">
    <property type="entry name" value="CBF5"/>
    <property type="match status" value="1"/>
</dbReference>
<dbReference type="GO" id="GO:1990481">
    <property type="term" value="P:mRNA pseudouridine synthesis"/>
    <property type="evidence" value="ECO:0007669"/>
    <property type="project" value="TreeGrafter"/>
</dbReference>
<dbReference type="FunFam" id="3.30.2350.10:FF:000001">
    <property type="entry name" value="H/ACA ribonucleoprotein complex subunit CBF5"/>
    <property type="match status" value="1"/>
</dbReference>
<dbReference type="SMART" id="SM00359">
    <property type="entry name" value="PUA"/>
    <property type="match status" value="1"/>
</dbReference>
<dbReference type="GO" id="GO:0031118">
    <property type="term" value="P:rRNA pseudouridine synthesis"/>
    <property type="evidence" value="ECO:0007669"/>
    <property type="project" value="TreeGrafter"/>
</dbReference>
<organism evidence="5 6">
    <name type="scientific">Pseudocohnilembus persalinus</name>
    <name type="common">Ciliate</name>
    <dbReference type="NCBI Taxonomy" id="266149"/>
    <lineage>
        <taxon>Eukaryota</taxon>
        <taxon>Sar</taxon>
        <taxon>Alveolata</taxon>
        <taxon>Ciliophora</taxon>
        <taxon>Intramacronucleata</taxon>
        <taxon>Oligohymenophorea</taxon>
        <taxon>Scuticociliatia</taxon>
        <taxon>Philasterida</taxon>
        <taxon>Pseudocohnilembidae</taxon>
        <taxon>Pseudocohnilembus</taxon>
    </lineage>
</organism>
<name>A0A0V0R7J1_PSEPJ</name>
<evidence type="ECO:0000256" key="2">
    <source>
        <dbReference type="ARBA" id="ARBA00023235"/>
    </source>
</evidence>
<evidence type="ECO:0000259" key="4">
    <source>
        <dbReference type="SMART" id="SM01136"/>
    </source>
</evidence>
<dbReference type="Pfam" id="PF08068">
    <property type="entry name" value="DKCLD"/>
    <property type="match status" value="1"/>
</dbReference>
<dbReference type="InterPro" id="IPR004521">
    <property type="entry name" value="Uncharacterised_CHP00451"/>
</dbReference>
<dbReference type="GO" id="GO:0000495">
    <property type="term" value="P:box H/ACA sno(s)RNA 3'-end processing"/>
    <property type="evidence" value="ECO:0007669"/>
    <property type="project" value="TreeGrafter"/>
</dbReference>
<dbReference type="SUPFAM" id="SSF55120">
    <property type="entry name" value="Pseudouridine synthase"/>
    <property type="match status" value="1"/>
</dbReference>
<dbReference type="InterPro" id="IPR015947">
    <property type="entry name" value="PUA-like_sf"/>
</dbReference>
<comment type="caution">
    <text evidence="5">The sequence shown here is derived from an EMBL/GenBank/DDBJ whole genome shotgun (WGS) entry which is preliminary data.</text>
</comment>
<dbReference type="InterPro" id="IPR012960">
    <property type="entry name" value="Dyskerin-like"/>
</dbReference>
<dbReference type="Gene3D" id="2.30.130.10">
    <property type="entry name" value="PUA domain"/>
    <property type="match status" value="1"/>
</dbReference>
<gene>
    <name evidence="5" type="ORF">PPERSA_08764</name>
</gene>
<dbReference type="SMART" id="SM01136">
    <property type="entry name" value="DKCLD"/>
    <property type="match status" value="1"/>
</dbReference>